<dbReference type="GO" id="GO:0043565">
    <property type="term" value="F:sequence-specific DNA binding"/>
    <property type="evidence" value="ECO:0007669"/>
    <property type="project" value="InterPro"/>
</dbReference>
<dbReference type="OrthoDB" id="9816344at2"/>
<keyword evidence="1" id="KW-0805">Transcription regulation</keyword>
<organism evidence="5 6">
    <name type="scientific">Caballeronia sordidicola</name>
    <name type="common">Burkholderia sordidicola</name>
    <dbReference type="NCBI Taxonomy" id="196367"/>
    <lineage>
        <taxon>Bacteria</taxon>
        <taxon>Pseudomonadati</taxon>
        <taxon>Pseudomonadota</taxon>
        <taxon>Betaproteobacteria</taxon>
        <taxon>Burkholderiales</taxon>
        <taxon>Burkholderiaceae</taxon>
        <taxon>Caballeronia</taxon>
    </lineage>
</organism>
<dbReference type="EMBL" id="FCOC02000002">
    <property type="protein sequence ID" value="SAL15621.1"/>
    <property type="molecule type" value="Genomic_DNA"/>
</dbReference>
<dbReference type="InterPro" id="IPR050204">
    <property type="entry name" value="AraC_XylS_family_regulators"/>
</dbReference>
<evidence type="ECO:0000256" key="1">
    <source>
        <dbReference type="ARBA" id="ARBA00023015"/>
    </source>
</evidence>
<keyword evidence="3" id="KW-0804">Transcription</keyword>
<evidence type="ECO:0000313" key="6">
    <source>
        <dbReference type="Proteomes" id="UP000054893"/>
    </source>
</evidence>
<evidence type="ECO:0000256" key="3">
    <source>
        <dbReference type="ARBA" id="ARBA00023163"/>
    </source>
</evidence>
<accession>A0A158F7E1</accession>
<protein>
    <submittedName>
        <fullName evidence="5">AraC family transcriptional regulator</fullName>
    </submittedName>
</protein>
<dbReference type="Gene3D" id="1.10.10.60">
    <property type="entry name" value="Homeodomain-like"/>
    <property type="match status" value="1"/>
</dbReference>
<gene>
    <name evidence="5" type="ORF">AWB64_00875</name>
</gene>
<dbReference type="InterPro" id="IPR018060">
    <property type="entry name" value="HTH_AraC"/>
</dbReference>
<dbReference type="SMART" id="SM00342">
    <property type="entry name" value="HTH_ARAC"/>
    <property type="match status" value="1"/>
</dbReference>
<dbReference type="Proteomes" id="UP000054893">
    <property type="component" value="Unassembled WGS sequence"/>
</dbReference>
<dbReference type="InterPro" id="IPR009057">
    <property type="entry name" value="Homeodomain-like_sf"/>
</dbReference>
<dbReference type="PROSITE" id="PS01124">
    <property type="entry name" value="HTH_ARAC_FAMILY_2"/>
    <property type="match status" value="1"/>
</dbReference>
<evidence type="ECO:0000259" key="4">
    <source>
        <dbReference type="PROSITE" id="PS01124"/>
    </source>
</evidence>
<dbReference type="Pfam" id="PF12833">
    <property type="entry name" value="HTH_18"/>
    <property type="match status" value="1"/>
</dbReference>
<evidence type="ECO:0000256" key="2">
    <source>
        <dbReference type="ARBA" id="ARBA00023125"/>
    </source>
</evidence>
<evidence type="ECO:0000313" key="5">
    <source>
        <dbReference type="EMBL" id="SAL15621.1"/>
    </source>
</evidence>
<keyword evidence="2" id="KW-0238">DNA-binding</keyword>
<reference evidence="5 6" key="1">
    <citation type="submission" date="2016-01" db="EMBL/GenBank/DDBJ databases">
        <authorList>
            <person name="Oliw E.H."/>
        </authorList>
    </citation>
    <scope>NUCLEOTIDE SEQUENCE [LARGE SCALE GENOMIC DNA]</scope>
    <source>
        <strain evidence="5">LMG 22029</strain>
    </source>
</reference>
<dbReference type="AlphaFoldDB" id="A0A158F7E1"/>
<feature type="domain" description="HTH araC/xylS-type" evidence="4">
    <location>
        <begin position="172"/>
        <end position="270"/>
    </location>
</feature>
<dbReference type="GO" id="GO:0003700">
    <property type="term" value="F:DNA-binding transcription factor activity"/>
    <property type="evidence" value="ECO:0007669"/>
    <property type="project" value="InterPro"/>
</dbReference>
<sequence>MPLSRNVGDFDHLIRTTKAGPFYITLLPRCSYEVSYRPNQSAVGFAFESQSGVHAFASDRVTPFRTKPNSLAFVPRECEVFSSSKNGGEYLLVVDEANSQIENQVLRHFNNVIDPAAIAAAQRIRSALLGSAREALWVEENAGVLFERIRKELNASSKEAREARWMTPARLKLIDEFIDSRISQELRVAEIAVALGLSEGFFIRAFKAATGKSPHSYLIDRRLAHARVLLRTSAHDLCDVALTVGFSSHAHMTAAFTHRLGVTPGRLRAAMGCRSDSIATRRK</sequence>
<name>A0A158F7E1_CABSO</name>
<dbReference type="PANTHER" id="PTHR46796">
    <property type="entry name" value="HTH-TYPE TRANSCRIPTIONAL ACTIVATOR RHAS-RELATED"/>
    <property type="match status" value="1"/>
</dbReference>
<dbReference type="SUPFAM" id="SSF46689">
    <property type="entry name" value="Homeodomain-like"/>
    <property type="match status" value="2"/>
</dbReference>
<proteinExistence type="predicted"/>